<dbReference type="InterPro" id="IPR003599">
    <property type="entry name" value="Ig_sub"/>
</dbReference>
<dbReference type="SUPFAM" id="SSF49265">
    <property type="entry name" value="Fibronectin type III"/>
    <property type="match status" value="1"/>
</dbReference>
<evidence type="ECO:0000256" key="2">
    <source>
        <dbReference type="ARBA" id="ARBA00023157"/>
    </source>
</evidence>
<reference evidence="5 6" key="1">
    <citation type="submission" date="2015-03" db="EMBL/GenBank/DDBJ databases">
        <title>Draft genome of the nematode, Opisthorchis viverrini.</title>
        <authorList>
            <person name="Mitreva M."/>
        </authorList>
    </citation>
    <scope>NUCLEOTIDE SEQUENCE [LARGE SCALE GENOMIC DNA]</scope>
    <source>
        <strain evidence="5">Khon Kaen</strain>
    </source>
</reference>
<dbReference type="SMART" id="SM00408">
    <property type="entry name" value="IGc2"/>
    <property type="match status" value="1"/>
</dbReference>
<dbReference type="InterPro" id="IPR003598">
    <property type="entry name" value="Ig_sub2"/>
</dbReference>
<keyword evidence="1" id="KW-0677">Repeat</keyword>
<dbReference type="PANTHER" id="PTHR44170">
    <property type="entry name" value="PROTEIN SIDEKICK"/>
    <property type="match status" value="1"/>
</dbReference>
<evidence type="ECO:0000313" key="6">
    <source>
        <dbReference type="Proteomes" id="UP000243686"/>
    </source>
</evidence>
<proteinExistence type="predicted"/>
<sequence length="278" mass="30488">RFSLVGSGSLVLQQLTLEDSGIYECAIVDGRSTDRVFSTASVELIIGQAPELHTASKPILSGRIQTERNMSCTFSGYPAPLLEWRKNAAPVQNSHYFRVRTFQTPILNVSSEASVTSTASAAATLHHTELSIRSLLPNDAGYYQCFARNRYGSSQFAITLTVEPQSISDYSSGNLYGSSPEPPSPPRSPRILSVSDTQVYLTWLPPSGPTDSEGEFTYKVRVVPLHTTRALTMNTTRPTVLLADLRPDSLYDIEVYTIRLVDGIQSADCASLHIRTKP</sequence>
<dbReference type="InterPro" id="IPR013783">
    <property type="entry name" value="Ig-like_fold"/>
</dbReference>
<organism evidence="5 6">
    <name type="scientific">Opisthorchis viverrini</name>
    <name type="common">Southeast Asian liver fluke</name>
    <dbReference type="NCBI Taxonomy" id="6198"/>
    <lineage>
        <taxon>Eukaryota</taxon>
        <taxon>Metazoa</taxon>
        <taxon>Spiralia</taxon>
        <taxon>Lophotrochozoa</taxon>
        <taxon>Platyhelminthes</taxon>
        <taxon>Trematoda</taxon>
        <taxon>Digenea</taxon>
        <taxon>Opisthorchiida</taxon>
        <taxon>Opisthorchiata</taxon>
        <taxon>Opisthorchiidae</taxon>
        <taxon>Opisthorchis</taxon>
    </lineage>
</organism>
<dbReference type="GO" id="GO:0098609">
    <property type="term" value="P:cell-cell adhesion"/>
    <property type="evidence" value="ECO:0007669"/>
    <property type="project" value="TreeGrafter"/>
</dbReference>
<dbReference type="SUPFAM" id="SSF48726">
    <property type="entry name" value="Immunoglobulin"/>
    <property type="match status" value="2"/>
</dbReference>
<dbReference type="PANTHER" id="PTHR44170:SF54">
    <property type="entry name" value="FI24025P1"/>
    <property type="match status" value="1"/>
</dbReference>
<dbReference type="Pfam" id="PF13927">
    <property type="entry name" value="Ig_3"/>
    <property type="match status" value="1"/>
</dbReference>
<dbReference type="EMBL" id="KV907124">
    <property type="protein sequence ID" value="OON13776.1"/>
    <property type="molecule type" value="Genomic_DNA"/>
</dbReference>
<dbReference type="PROSITE" id="PS50835">
    <property type="entry name" value="IG_LIKE"/>
    <property type="match status" value="1"/>
</dbReference>
<dbReference type="Proteomes" id="UP000243686">
    <property type="component" value="Unassembled WGS sequence"/>
</dbReference>
<evidence type="ECO:0000256" key="1">
    <source>
        <dbReference type="ARBA" id="ARBA00022737"/>
    </source>
</evidence>
<gene>
    <name evidence="5" type="ORF">X801_10442</name>
</gene>
<feature type="domain" description="Fibronectin type-III" evidence="4">
    <location>
        <begin position="185"/>
        <end position="278"/>
    </location>
</feature>
<dbReference type="Gene3D" id="2.60.40.10">
    <property type="entry name" value="Immunoglobulins"/>
    <property type="match status" value="3"/>
</dbReference>
<dbReference type="SMART" id="SM00060">
    <property type="entry name" value="FN3"/>
    <property type="match status" value="1"/>
</dbReference>
<dbReference type="InterPro" id="IPR036179">
    <property type="entry name" value="Ig-like_dom_sf"/>
</dbReference>
<feature type="non-terminal residue" evidence="5">
    <location>
        <position position="1"/>
    </location>
</feature>
<keyword evidence="2" id="KW-1015">Disulfide bond</keyword>
<dbReference type="Pfam" id="PF00041">
    <property type="entry name" value="fn3"/>
    <property type="match status" value="1"/>
</dbReference>
<keyword evidence="6" id="KW-1185">Reference proteome</keyword>
<feature type="domain" description="Ig-like" evidence="3">
    <location>
        <begin position="50"/>
        <end position="161"/>
    </location>
</feature>
<feature type="non-terminal residue" evidence="5">
    <location>
        <position position="278"/>
    </location>
</feature>
<protein>
    <submittedName>
        <fullName evidence="5">Fibronectin type III domain protein</fullName>
    </submittedName>
</protein>
<dbReference type="AlphaFoldDB" id="A0A1S8WH56"/>
<name>A0A1S8WH56_OPIVI</name>
<dbReference type="InterPro" id="IPR036116">
    <property type="entry name" value="FN3_sf"/>
</dbReference>
<evidence type="ECO:0000313" key="5">
    <source>
        <dbReference type="EMBL" id="OON13776.1"/>
    </source>
</evidence>
<dbReference type="InterPro" id="IPR007110">
    <property type="entry name" value="Ig-like_dom"/>
</dbReference>
<accession>A0A1S8WH56</accession>
<dbReference type="CDD" id="cd00096">
    <property type="entry name" value="Ig"/>
    <property type="match status" value="1"/>
</dbReference>
<dbReference type="CDD" id="cd00063">
    <property type="entry name" value="FN3"/>
    <property type="match status" value="1"/>
</dbReference>
<dbReference type="InterPro" id="IPR003961">
    <property type="entry name" value="FN3_dom"/>
</dbReference>
<evidence type="ECO:0000259" key="3">
    <source>
        <dbReference type="PROSITE" id="PS50835"/>
    </source>
</evidence>
<evidence type="ECO:0000259" key="4">
    <source>
        <dbReference type="PROSITE" id="PS50853"/>
    </source>
</evidence>
<dbReference type="SMART" id="SM00409">
    <property type="entry name" value="IG"/>
    <property type="match status" value="1"/>
</dbReference>
<dbReference type="PROSITE" id="PS50853">
    <property type="entry name" value="FN3"/>
    <property type="match status" value="1"/>
</dbReference>